<dbReference type="GO" id="GO:0005576">
    <property type="term" value="C:extracellular region"/>
    <property type="evidence" value="ECO:0007669"/>
    <property type="project" value="UniProtKB-SubCell"/>
</dbReference>
<keyword evidence="7" id="KW-1185">Reference proteome</keyword>
<dbReference type="EMBL" id="REGN01005384">
    <property type="protein sequence ID" value="RNA13528.1"/>
    <property type="molecule type" value="Genomic_DNA"/>
</dbReference>
<gene>
    <name evidence="6" type="ORF">BpHYR1_053456</name>
</gene>
<proteinExistence type="predicted"/>
<evidence type="ECO:0000256" key="2">
    <source>
        <dbReference type="ARBA" id="ARBA00022525"/>
    </source>
</evidence>
<keyword evidence="3" id="KW-0732">Signal</keyword>
<keyword evidence="2" id="KW-0964">Secreted</keyword>
<dbReference type="InterPro" id="IPR001846">
    <property type="entry name" value="VWF_type-D"/>
</dbReference>
<evidence type="ECO:0000256" key="1">
    <source>
        <dbReference type="ARBA" id="ARBA00004613"/>
    </source>
</evidence>
<evidence type="ECO:0000259" key="5">
    <source>
        <dbReference type="PROSITE" id="PS51233"/>
    </source>
</evidence>
<dbReference type="InterPro" id="IPR025155">
    <property type="entry name" value="WxxW_domain"/>
</dbReference>
<dbReference type="STRING" id="10195.A0A3M7QRD9"/>
<accession>A0A3M7QRD9</accession>
<keyword evidence="4" id="KW-0325">Glycoprotein</keyword>
<comment type="subcellular location">
    <subcellularLocation>
        <location evidence="1">Secreted</location>
    </subcellularLocation>
</comment>
<evidence type="ECO:0000256" key="4">
    <source>
        <dbReference type="ARBA" id="ARBA00023180"/>
    </source>
</evidence>
<dbReference type="OrthoDB" id="6080050at2759"/>
<organism evidence="6 7">
    <name type="scientific">Brachionus plicatilis</name>
    <name type="common">Marine rotifer</name>
    <name type="synonym">Brachionus muelleri</name>
    <dbReference type="NCBI Taxonomy" id="10195"/>
    <lineage>
        <taxon>Eukaryota</taxon>
        <taxon>Metazoa</taxon>
        <taxon>Spiralia</taxon>
        <taxon>Gnathifera</taxon>
        <taxon>Rotifera</taxon>
        <taxon>Eurotatoria</taxon>
        <taxon>Monogononta</taxon>
        <taxon>Pseudotrocha</taxon>
        <taxon>Ploima</taxon>
        <taxon>Brachionidae</taxon>
        <taxon>Brachionus</taxon>
    </lineage>
</organism>
<evidence type="ECO:0000313" key="6">
    <source>
        <dbReference type="EMBL" id="RNA13528.1"/>
    </source>
</evidence>
<evidence type="ECO:0000256" key="3">
    <source>
        <dbReference type="ARBA" id="ARBA00022729"/>
    </source>
</evidence>
<sequence>MKKKTVFLRKKGRYKKEEHLIYKMKLVFISLIGIILSNFSGAQICSTKYDPYITTFDGMRYDFQYSGDHYIMYDDFKNTRVTSGFQKCGWGSCNCAVYVQKNRKLMFVDFCNVQSNTSPTSKIYGVSVEQNHIGPKAIREIPQCPVISPLYENSKTTWESIPTILGSFKCARLQGSNYYTDYLIRTVENHFEDSVLVKFQLANQALPILSIQAPNSTYQSTGGLCGRWDGNGNRNTDLYVLDRHGLESFVSPSNLSLIKDFWNLNSVYNKRSSYKKRCAECMLMSERSFYCPCDDFDLFDQKNYNLPPNRANYCKVPMHACVEKHFKIKTPDQNISSTPDFFTSTQFPMQTTTAKKIEPEEASNICWTSFMNHPGLNNSLNNGCLDRNVTIQFCIDDVTLTSDPSFVKIHLESSIDITIQNILKNQTNCDPTDLQMLCPNACSGNGVCKFEQRCILPGIINHNCSVPLKCECNSPYGGADCSLDLTNITEFTVKPQFCDLRTEKCSLVNGFGYPFSTRDPIYVQIEYTEYDIDNRPHFVTETSVADTITDNNILIGLNRLSSLNLYKNIHSIRTSFVSRDTLADAHIYISYSNVSFVQWANLTLYDSKCRTEDEETGSLVFLDDRCDIEGVCYVRNQTHPNNPNFICNPNASIDSWTLIPTPDPLCNGDSIWTEWFNYDSPQTGEGDLELYHEHQYGCKYPSRVQARTVDGIAANQTEQVNWLVPLYEKILMNVLTTKSDNAVL</sequence>
<dbReference type="AlphaFoldDB" id="A0A3M7QRD9"/>
<dbReference type="Proteomes" id="UP000276133">
    <property type="component" value="Unassembled WGS sequence"/>
</dbReference>
<name>A0A3M7QRD9_BRAPC</name>
<protein>
    <submittedName>
        <fullName evidence="6">von Willebrand factor D and EGF domain-containing</fullName>
    </submittedName>
</protein>
<feature type="domain" description="VWFD" evidence="5">
    <location>
        <begin position="43"/>
        <end position="273"/>
    </location>
</feature>
<evidence type="ECO:0000313" key="7">
    <source>
        <dbReference type="Proteomes" id="UP000276133"/>
    </source>
</evidence>
<dbReference type="Pfam" id="PF13330">
    <property type="entry name" value="Mucin2_WxxW"/>
    <property type="match status" value="1"/>
</dbReference>
<reference evidence="6 7" key="1">
    <citation type="journal article" date="2018" name="Sci. Rep.">
        <title>Genomic signatures of local adaptation to the degree of environmental predictability in rotifers.</title>
        <authorList>
            <person name="Franch-Gras L."/>
            <person name="Hahn C."/>
            <person name="Garcia-Roger E.M."/>
            <person name="Carmona M.J."/>
            <person name="Serra M."/>
            <person name="Gomez A."/>
        </authorList>
    </citation>
    <scope>NUCLEOTIDE SEQUENCE [LARGE SCALE GENOMIC DNA]</scope>
    <source>
        <strain evidence="6">HYR1</strain>
    </source>
</reference>
<comment type="caution">
    <text evidence="6">The sequence shown here is derived from an EMBL/GenBank/DDBJ whole genome shotgun (WGS) entry which is preliminary data.</text>
</comment>
<dbReference type="PROSITE" id="PS51233">
    <property type="entry name" value="VWFD"/>
    <property type="match status" value="1"/>
</dbReference>